<feature type="non-terminal residue" evidence="3">
    <location>
        <position position="215"/>
    </location>
</feature>
<evidence type="ECO:0000313" key="3">
    <source>
        <dbReference type="EMBL" id="KAF9530081.1"/>
    </source>
</evidence>
<feature type="coiled-coil region" evidence="1">
    <location>
        <begin position="54"/>
        <end position="100"/>
    </location>
</feature>
<dbReference type="EMBL" id="MU157842">
    <property type="protein sequence ID" value="KAF9530081.1"/>
    <property type="molecule type" value="Genomic_DNA"/>
</dbReference>
<reference evidence="3" key="1">
    <citation type="submission" date="2020-11" db="EMBL/GenBank/DDBJ databases">
        <authorList>
            <consortium name="DOE Joint Genome Institute"/>
            <person name="Ahrendt S."/>
            <person name="Riley R."/>
            <person name="Andreopoulos W."/>
            <person name="Labutti K."/>
            <person name="Pangilinan J."/>
            <person name="Ruiz-Duenas F.J."/>
            <person name="Barrasa J.M."/>
            <person name="Sanchez-Garcia M."/>
            <person name="Camarero S."/>
            <person name="Miyauchi S."/>
            <person name="Serrano A."/>
            <person name="Linde D."/>
            <person name="Babiker R."/>
            <person name="Drula E."/>
            <person name="Ayuso-Fernandez I."/>
            <person name="Pacheco R."/>
            <person name="Padilla G."/>
            <person name="Ferreira P."/>
            <person name="Barriuso J."/>
            <person name="Kellner H."/>
            <person name="Castanera R."/>
            <person name="Alfaro M."/>
            <person name="Ramirez L."/>
            <person name="Pisabarro A.G."/>
            <person name="Kuo A."/>
            <person name="Tritt A."/>
            <person name="Lipzen A."/>
            <person name="He G."/>
            <person name="Yan M."/>
            <person name="Ng V."/>
            <person name="Cullen D."/>
            <person name="Martin F."/>
            <person name="Rosso M.-N."/>
            <person name="Henrissat B."/>
            <person name="Hibbett D."/>
            <person name="Martinez A.T."/>
            <person name="Grigoriev I.V."/>
        </authorList>
    </citation>
    <scope>NUCLEOTIDE SEQUENCE</scope>
    <source>
        <strain evidence="3">CBS 506.95</strain>
    </source>
</reference>
<keyword evidence="2" id="KW-0472">Membrane</keyword>
<keyword evidence="1" id="KW-0175">Coiled coil</keyword>
<evidence type="ECO:0000256" key="1">
    <source>
        <dbReference type="SAM" id="Coils"/>
    </source>
</evidence>
<accession>A0A9P6EI38</accession>
<feature type="transmembrane region" description="Helical" evidence="2">
    <location>
        <begin position="128"/>
        <end position="147"/>
    </location>
</feature>
<keyword evidence="2" id="KW-0812">Transmembrane</keyword>
<organism evidence="3 4">
    <name type="scientific">Crepidotus variabilis</name>
    <dbReference type="NCBI Taxonomy" id="179855"/>
    <lineage>
        <taxon>Eukaryota</taxon>
        <taxon>Fungi</taxon>
        <taxon>Dikarya</taxon>
        <taxon>Basidiomycota</taxon>
        <taxon>Agaricomycotina</taxon>
        <taxon>Agaricomycetes</taxon>
        <taxon>Agaricomycetidae</taxon>
        <taxon>Agaricales</taxon>
        <taxon>Agaricineae</taxon>
        <taxon>Crepidotaceae</taxon>
        <taxon>Crepidotus</taxon>
    </lineage>
</organism>
<dbReference type="AlphaFoldDB" id="A0A9P6EI38"/>
<name>A0A9P6EI38_9AGAR</name>
<comment type="caution">
    <text evidence="3">The sequence shown here is derived from an EMBL/GenBank/DDBJ whole genome shotgun (WGS) entry which is preliminary data.</text>
</comment>
<gene>
    <name evidence="3" type="ORF">CPB83DRAFT_851533</name>
</gene>
<keyword evidence="2" id="KW-1133">Transmembrane helix</keyword>
<keyword evidence="4" id="KW-1185">Reference proteome</keyword>
<evidence type="ECO:0000313" key="4">
    <source>
        <dbReference type="Proteomes" id="UP000807306"/>
    </source>
</evidence>
<protein>
    <submittedName>
        <fullName evidence="3">Uncharacterized protein</fullName>
    </submittedName>
</protein>
<proteinExistence type="predicted"/>
<evidence type="ECO:0000256" key="2">
    <source>
        <dbReference type="SAM" id="Phobius"/>
    </source>
</evidence>
<sequence length="215" mass="23985">MIFSKDVEELDGEYQALLQYQAQKVGDLQSRIDDLRTRYNFDHVPTPRSSPNLLAALETELRDLQSERRRQTEDEQKQNTLRAERELKELEAREKDKQRAHELEQLDRETSYRLELGKRQQVADTTKSLFQTAVIAGAACFAAPLLVGAAATTATVVGLAGAGAAAAAYIGGERERQQTHRKMIEAQAYVYGQSATNSQRLIAGSSLPYSVEEPD</sequence>
<feature type="transmembrane region" description="Helical" evidence="2">
    <location>
        <begin position="153"/>
        <end position="172"/>
    </location>
</feature>
<dbReference type="Proteomes" id="UP000807306">
    <property type="component" value="Unassembled WGS sequence"/>
</dbReference>